<reference evidence="15" key="1">
    <citation type="journal article" date="2019" name="bioRxiv">
        <title>Bacterially produced spermidine induces plant systemic susceptibility to pathogens.</title>
        <authorList>
            <person name="Melnyk R.A."/>
            <person name="Beskrovnaya P.A."/>
            <person name="Liu Z."/>
            <person name="Song Y."/>
            <person name="Haney C.H."/>
        </authorList>
    </citation>
    <scope>NUCLEOTIDE SEQUENCE [LARGE SCALE GENOMIC DNA]</scope>
    <source>
        <strain evidence="15">Dha-51</strain>
    </source>
</reference>
<evidence type="ECO:0000256" key="5">
    <source>
        <dbReference type="ARBA" id="ARBA00019511"/>
    </source>
</evidence>
<dbReference type="InterPro" id="IPR004167">
    <property type="entry name" value="PSBD"/>
</dbReference>
<keyword evidence="8 11" id="KW-0450">Lipoyl</keyword>
<comment type="catalytic activity">
    <reaction evidence="10 11">
        <text>N(6)-[(R)-dihydrolipoyl]-L-lysyl-[protein] + succinyl-CoA = N(6)-[(R)-S(8)-succinyldihydrolipoyl]-L-lysyl-[protein] + CoA</text>
        <dbReference type="Rhea" id="RHEA:15213"/>
        <dbReference type="Rhea" id="RHEA-COMP:10475"/>
        <dbReference type="Rhea" id="RHEA-COMP:20092"/>
        <dbReference type="ChEBI" id="CHEBI:57287"/>
        <dbReference type="ChEBI" id="CHEBI:57292"/>
        <dbReference type="ChEBI" id="CHEBI:83100"/>
        <dbReference type="ChEBI" id="CHEBI:83120"/>
        <dbReference type="EC" id="2.3.1.61"/>
    </reaction>
</comment>
<keyword evidence="7 11" id="KW-0808">Transferase</keyword>
<comment type="function">
    <text evidence="1 11">E2 component of the 2-oxoglutarate dehydrogenase (OGDH) complex which catalyzes the second step in the conversion of 2-oxoglutarate to succinyl-CoA and CO(2).</text>
</comment>
<evidence type="ECO:0000313" key="14">
    <source>
        <dbReference type="EMBL" id="TDB56548.1"/>
    </source>
</evidence>
<dbReference type="GO" id="GO:0033512">
    <property type="term" value="P:L-lysine catabolic process to acetyl-CoA via saccharopine"/>
    <property type="evidence" value="ECO:0007669"/>
    <property type="project" value="UniProtKB-UniRule"/>
</dbReference>
<dbReference type="GO" id="GO:0004149">
    <property type="term" value="F:dihydrolipoyllysine-residue succinyltransferase activity"/>
    <property type="evidence" value="ECO:0007669"/>
    <property type="project" value="UniProtKB-UniRule"/>
</dbReference>
<dbReference type="UniPathway" id="UPA00868">
    <property type="reaction ID" value="UER00840"/>
</dbReference>
<dbReference type="SUPFAM" id="SSF51230">
    <property type="entry name" value="Single hybrid motif"/>
    <property type="match status" value="1"/>
</dbReference>
<comment type="cofactor">
    <cofactor evidence="11">
        <name>(R)-lipoate</name>
        <dbReference type="ChEBI" id="CHEBI:83088"/>
    </cofactor>
    <text evidence="11">Binds 1 lipoyl cofactor covalently.</text>
</comment>
<evidence type="ECO:0000256" key="2">
    <source>
        <dbReference type="ARBA" id="ARBA00005145"/>
    </source>
</evidence>
<dbReference type="InterPro" id="IPR050537">
    <property type="entry name" value="2-oxoacid_dehydrogenase"/>
</dbReference>
<dbReference type="Pfam" id="PF00198">
    <property type="entry name" value="2-oxoacid_dh"/>
    <property type="match status" value="1"/>
</dbReference>
<dbReference type="STRING" id="95300.SAMN05216558_3439"/>
<feature type="domain" description="Lipoyl-binding" evidence="12">
    <location>
        <begin position="2"/>
        <end position="77"/>
    </location>
</feature>
<dbReference type="RefSeq" id="WP_093224727.1">
    <property type="nucleotide sequence ID" value="NZ_LT629803.1"/>
</dbReference>
<organism evidence="14 15">
    <name type="scientific">Pseudomonas vancouverensis</name>
    <dbReference type="NCBI Taxonomy" id="95300"/>
    <lineage>
        <taxon>Bacteria</taxon>
        <taxon>Pseudomonadati</taxon>
        <taxon>Pseudomonadota</taxon>
        <taxon>Gammaproteobacteria</taxon>
        <taxon>Pseudomonadales</taxon>
        <taxon>Pseudomonadaceae</taxon>
        <taxon>Pseudomonas</taxon>
    </lineage>
</organism>
<dbReference type="InterPro" id="IPR006255">
    <property type="entry name" value="SucB"/>
</dbReference>
<dbReference type="FunFam" id="3.30.559.10:FF:000007">
    <property type="entry name" value="Dihydrolipoamide acetyltransferase component of pyruvate dehydrogenase complex"/>
    <property type="match status" value="1"/>
</dbReference>
<dbReference type="OrthoDB" id="9805770at2"/>
<sequence length="406" mass="42296">MAIEIKAPTFPESVADGTVATWHKKPGDAVKRDELIVDIETDKVVLEVLATADGVLGAIVKNEGDTVLSDEVLGSIVEGGAAAAAPAVAAPAAAQAAAPAAEGEDDPVAAPAARKLAEENGINIASVAGTGKGGRVTKEDVVAAVAAKKAAPAAAPAKAAAPAAAAPVFAAGDRVEKRVPMTRLRAKVAERLVEAQSNMAMLTTFNEVDMTEVMALRSKYKDLFEKSHNGVRLGFMSFFVKAATEALKRFPAVNASIDGSDIVYHGYADVGVAVSSDRGLVVPVLRNAELMSLAEIEGGIATFGKKARDGKLSMEEMTGGTFTITNGGTFGSMMSTPIVNPPQAAILGMHNILQRPMAINGQVVIRPMMYLALSYDHRLIDGKEAVTFLVTIKNLLEDPARLLLDI</sequence>
<dbReference type="InterPro" id="IPR036625">
    <property type="entry name" value="E3-bd_dom_sf"/>
</dbReference>
<dbReference type="Gene3D" id="3.30.559.10">
    <property type="entry name" value="Chloramphenicol acetyltransferase-like domain"/>
    <property type="match status" value="1"/>
</dbReference>
<evidence type="ECO:0000313" key="15">
    <source>
        <dbReference type="Proteomes" id="UP000295254"/>
    </source>
</evidence>
<dbReference type="InterPro" id="IPR003016">
    <property type="entry name" value="2-oxoA_DH_lipoyl-BS"/>
</dbReference>
<accession>A0A1H2P1I5</accession>
<keyword evidence="15" id="KW-1185">Reference proteome</keyword>
<dbReference type="Pfam" id="PF02817">
    <property type="entry name" value="E3_binding"/>
    <property type="match status" value="1"/>
</dbReference>
<evidence type="ECO:0000256" key="11">
    <source>
        <dbReference type="RuleBase" id="RU361138"/>
    </source>
</evidence>
<dbReference type="GO" id="GO:0045252">
    <property type="term" value="C:oxoglutarate dehydrogenase complex"/>
    <property type="evidence" value="ECO:0007669"/>
    <property type="project" value="UniProtKB-UniRule"/>
</dbReference>
<evidence type="ECO:0000256" key="1">
    <source>
        <dbReference type="ARBA" id="ARBA00004052"/>
    </source>
</evidence>
<evidence type="ECO:0000259" key="13">
    <source>
        <dbReference type="PROSITE" id="PS51826"/>
    </source>
</evidence>
<dbReference type="InterPro" id="IPR023213">
    <property type="entry name" value="CAT-like_dom_sf"/>
</dbReference>
<dbReference type="InterPro" id="IPR011053">
    <property type="entry name" value="Single_hybrid_motif"/>
</dbReference>
<dbReference type="AlphaFoldDB" id="A0A1H2P1I5"/>
<dbReference type="NCBIfam" id="TIGR01347">
    <property type="entry name" value="sucB"/>
    <property type="match status" value="1"/>
</dbReference>
<keyword evidence="9 11" id="KW-0012">Acyltransferase</keyword>
<evidence type="ECO:0000256" key="10">
    <source>
        <dbReference type="ARBA" id="ARBA00052761"/>
    </source>
</evidence>
<dbReference type="Gene3D" id="2.40.50.100">
    <property type="match status" value="1"/>
</dbReference>
<dbReference type="Pfam" id="PF00364">
    <property type="entry name" value="Biotin_lipoyl"/>
    <property type="match status" value="1"/>
</dbReference>
<dbReference type="PROSITE" id="PS51826">
    <property type="entry name" value="PSBD"/>
    <property type="match status" value="1"/>
</dbReference>
<dbReference type="SUPFAM" id="SSF47005">
    <property type="entry name" value="Peripheral subunit-binding domain of 2-oxo acid dehydrogenase complex"/>
    <property type="match status" value="1"/>
</dbReference>
<evidence type="ECO:0000256" key="3">
    <source>
        <dbReference type="ARBA" id="ARBA00007317"/>
    </source>
</evidence>
<name>A0A1H2P1I5_PSEVA</name>
<dbReference type="PROSITE" id="PS00189">
    <property type="entry name" value="LIPOYL"/>
    <property type="match status" value="1"/>
</dbReference>
<dbReference type="PANTHER" id="PTHR43416:SF5">
    <property type="entry name" value="DIHYDROLIPOYLLYSINE-RESIDUE SUCCINYLTRANSFERASE COMPONENT OF 2-OXOGLUTARATE DEHYDROGENASE COMPLEX, MITOCHONDRIAL"/>
    <property type="match status" value="1"/>
</dbReference>
<dbReference type="InterPro" id="IPR001078">
    <property type="entry name" value="2-oxoacid_DH_actylTfrase"/>
</dbReference>
<evidence type="ECO:0000256" key="7">
    <source>
        <dbReference type="ARBA" id="ARBA00022679"/>
    </source>
</evidence>
<feature type="domain" description="Peripheral subunit-binding (PSBD)" evidence="13">
    <location>
        <begin position="108"/>
        <end position="145"/>
    </location>
</feature>
<dbReference type="NCBIfam" id="NF004309">
    <property type="entry name" value="PRK05704.1"/>
    <property type="match status" value="1"/>
</dbReference>
<evidence type="ECO:0000256" key="4">
    <source>
        <dbReference type="ARBA" id="ARBA00012945"/>
    </source>
</evidence>
<gene>
    <name evidence="14" type="primary">odhB</name>
    <name evidence="14" type="ORF">EIY72_29675</name>
</gene>
<dbReference type="EC" id="2.3.1.61" evidence="4 11"/>
<proteinExistence type="inferred from homology"/>
<dbReference type="SUPFAM" id="SSF52777">
    <property type="entry name" value="CoA-dependent acyltransferases"/>
    <property type="match status" value="1"/>
</dbReference>
<comment type="pathway">
    <text evidence="2 11">Amino-acid degradation; L-lysine degradation via saccharopine pathway; glutaryl-CoA from L-lysine: step 6/6.</text>
</comment>
<dbReference type="PANTHER" id="PTHR43416">
    <property type="entry name" value="DIHYDROLIPOYLLYSINE-RESIDUE SUCCINYLTRANSFERASE COMPONENT OF 2-OXOGLUTARATE DEHYDROGENASE COMPLEX, MITOCHONDRIAL-RELATED"/>
    <property type="match status" value="1"/>
</dbReference>
<dbReference type="Proteomes" id="UP000295254">
    <property type="component" value="Unassembled WGS sequence"/>
</dbReference>
<comment type="similarity">
    <text evidence="3 11">Belongs to the 2-oxoacid dehydrogenase family.</text>
</comment>
<dbReference type="CDD" id="cd06849">
    <property type="entry name" value="lipoyl_domain"/>
    <property type="match status" value="1"/>
</dbReference>
<dbReference type="PROSITE" id="PS50968">
    <property type="entry name" value="BIOTINYL_LIPOYL"/>
    <property type="match status" value="1"/>
</dbReference>
<dbReference type="GO" id="GO:0006099">
    <property type="term" value="P:tricarboxylic acid cycle"/>
    <property type="evidence" value="ECO:0007669"/>
    <property type="project" value="UniProtKB-UniRule"/>
</dbReference>
<evidence type="ECO:0000256" key="9">
    <source>
        <dbReference type="ARBA" id="ARBA00023315"/>
    </source>
</evidence>
<dbReference type="EMBL" id="RRZK01000038">
    <property type="protein sequence ID" value="TDB56548.1"/>
    <property type="molecule type" value="Genomic_DNA"/>
</dbReference>
<evidence type="ECO:0000259" key="12">
    <source>
        <dbReference type="PROSITE" id="PS50968"/>
    </source>
</evidence>
<protein>
    <recommendedName>
        <fullName evidence="5 11">Dihydrolipoyllysine-residue succinyltransferase component of 2-oxoglutarate dehydrogenase complex</fullName>
        <ecNumber evidence="4 11">2.3.1.61</ecNumber>
    </recommendedName>
    <alternativeName>
        <fullName evidence="11">2-oxoglutarate dehydrogenase complex component E2</fullName>
    </alternativeName>
</protein>
<keyword evidence="6 11" id="KW-0816">Tricarboxylic acid cycle</keyword>
<evidence type="ECO:0000256" key="8">
    <source>
        <dbReference type="ARBA" id="ARBA00022823"/>
    </source>
</evidence>
<dbReference type="Gene3D" id="4.10.320.10">
    <property type="entry name" value="E3-binding domain"/>
    <property type="match status" value="1"/>
</dbReference>
<comment type="caution">
    <text evidence="14">The sequence shown here is derived from an EMBL/GenBank/DDBJ whole genome shotgun (WGS) entry which is preliminary data.</text>
</comment>
<dbReference type="InterPro" id="IPR000089">
    <property type="entry name" value="Biotin_lipoyl"/>
</dbReference>
<evidence type="ECO:0000256" key="6">
    <source>
        <dbReference type="ARBA" id="ARBA00022532"/>
    </source>
</evidence>
<dbReference type="GO" id="GO:0005829">
    <property type="term" value="C:cytosol"/>
    <property type="evidence" value="ECO:0007669"/>
    <property type="project" value="TreeGrafter"/>
</dbReference>